<protein>
    <submittedName>
        <fullName evidence="1">Uncharacterized protein</fullName>
    </submittedName>
</protein>
<evidence type="ECO:0000313" key="2">
    <source>
        <dbReference type="Proteomes" id="UP000621516"/>
    </source>
</evidence>
<organism evidence="1 2">
    <name type="scientific">Aestuariibaculum marinum</name>
    <dbReference type="NCBI Taxonomy" id="2683592"/>
    <lineage>
        <taxon>Bacteria</taxon>
        <taxon>Pseudomonadati</taxon>
        <taxon>Bacteroidota</taxon>
        <taxon>Flavobacteriia</taxon>
        <taxon>Flavobacteriales</taxon>
        <taxon>Flavobacteriaceae</taxon>
    </lineage>
</organism>
<gene>
    <name evidence="1" type="ORF">ICJ85_03060</name>
</gene>
<accession>A0A8J6PXT5</accession>
<proteinExistence type="predicted"/>
<sequence>MRLAIITNYPISQDRLGDYAYRLVKHFRQNESISEIVLLTNDAFEKKGLFFKESGCKIQVKPCWVMNGLLNVFTINKAVKETKPEAVLFDFKKSMFGDNKVGNGLGMALPFLCRLKNISNIVVWHEVYDEDQFKSVTKFFVRRLNKLMQLADGIVVSKVSHEQLLKEKYNAKHITFVPQNINIPEDLKVSQLTKLNQIANFGDIIEYRTTEELSRETKELISINKVVDVCMDMFQNIAKEKAYLYEKKVKKFILETS</sequence>
<evidence type="ECO:0000313" key="1">
    <source>
        <dbReference type="EMBL" id="MBD0822990.1"/>
    </source>
</evidence>
<reference evidence="1 2" key="1">
    <citation type="journal article" date="2018" name="J. Microbiol.">
        <title>Aestuariibaculum marinum sp. nov., a marine bacterium isolated from seawater in South Korea.</title>
        <authorList>
            <person name="Choi J."/>
            <person name="Lee D."/>
            <person name="Jang J.H."/>
            <person name="Cha S."/>
            <person name="Seo T."/>
        </authorList>
    </citation>
    <scope>NUCLEOTIDE SEQUENCE [LARGE SCALE GENOMIC DNA]</scope>
    <source>
        <strain evidence="1 2">IP7</strain>
    </source>
</reference>
<dbReference type="AlphaFoldDB" id="A0A8J6PXT5"/>
<dbReference type="EMBL" id="JACVXD010000001">
    <property type="protein sequence ID" value="MBD0822990.1"/>
    <property type="molecule type" value="Genomic_DNA"/>
</dbReference>
<keyword evidence="2" id="KW-1185">Reference proteome</keyword>
<dbReference type="Proteomes" id="UP000621516">
    <property type="component" value="Unassembled WGS sequence"/>
</dbReference>
<name>A0A8J6PXT5_9FLAO</name>
<comment type="caution">
    <text evidence="1">The sequence shown here is derived from an EMBL/GenBank/DDBJ whole genome shotgun (WGS) entry which is preliminary data.</text>
</comment>
<dbReference type="RefSeq" id="WP_188222291.1">
    <property type="nucleotide sequence ID" value="NZ_JACVXD010000001.1"/>
</dbReference>